<name>A0A437K1N3_9BURK</name>
<comment type="function">
    <text evidence="1">Zinc chaperone that directly transfers zinc cofactor to target proteins, thereby activating them. Zinc is transferred from the CXCC motif in the GTPase domain to the zinc binding site in target proteins in a process requiring GTP hydrolysis.</text>
</comment>
<evidence type="ECO:0000259" key="2">
    <source>
        <dbReference type="SMART" id="SM00833"/>
    </source>
</evidence>
<dbReference type="InterPro" id="IPR011629">
    <property type="entry name" value="CobW-like_C"/>
</dbReference>
<comment type="caution">
    <text evidence="3">The sequence shown here is derived from an EMBL/GenBank/DDBJ whole genome shotgun (WGS) entry which is preliminary data.</text>
</comment>
<feature type="domain" description="CobW C-terminal" evidence="2">
    <location>
        <begin position="218"/>
        <end position="306"/>
    </location>
</feature>
<organism evidence="3 4">
    <name type="scientific">Rubrivivax albus</name>
    <dbReference type="NCBI Taxonomy" id="2499835"/>
    <lineage>
        <taxon>Bacteria</taxon>
        <taxon>Pseudomonadati</taxon>
        <taxon>Pseudomonadota</taxon>
        <taxon>Betaproteobacteria</taxon>
        <taxon>Burkholderiales</taxon>
        <taxon>Sphaerotilaceae</taxon>
        <taxon>Rubrivivax</taxon>
    </lineage>
</organism>
<gene>
    <name evidence="3" type="ORF">ENE75_05160</name>
</gene>
<accession>A0A437K1N3</accession>
<dbReference type="Pfam" id="PF02492">
    <property type="entry name" value="cobW"/>
    <property type="match status" value="1"/>
</dbReference>
<dbReference type="SUPFAM" id="SSF52540">
    <property type="entry name" value="P-loop containing nucleoside triphosphate hydrolases"/>
    <property type="match status" value="1"/>
</dbReference>
<dbReference type="Proteomes" id="UP000288178">
    <property type="component" value="Unassembled WGS sequence"/>
</dbReference>
<reference evidence="3 4" key="1">
    <citation type="submission" date="2019-01" db="EMBL/GenBank/DDBJ databases">
        <authorList>
            <person name="Chen W.-M."/>
        </authorList>
    </citation>
    <scope>NUCLEOTIDE SEQUENCE [LARGE SCALE GENOMIC DNA]</scope>
    <source>
        <strain evidence="3 4">ICH-3</strain>
    </source>
</reference>
<dbReference type="EMBL" id="SACT01000001">
    <property type="protein sequence ID" value="RVT54242.1"/>
    <property type="molecule type" value="Genomic_DNA"/>
</dbReference>
<dbReference type="PANTHER" id="PTHR13748">
    <property type="entry name" value="COBW-RELATED"/>
    <property type="match status" value="1"/>
</dbReference>
<keyword evidence="4" id="KW-1185">Reference proteome</keyword>
<dbReference type="Gene3D" id="3.40.50.300">
    <property type="entry name" value="P-loop containing nucleotide triphosphate hydrolases"/>
    <property type="match status" value="1"/>
</dbReference>
<protein>
    <submittedName>
        <fullName evidence="3">GTP-binding protein</fullName>
    </submittedName>
</protein>
<dbReference type="SMART" id="SM00833">
    <property type="entry name" value="CobW_C"/>
    <property type="match status" value="1"/>
</dbReference>
<evidence type="ECO:0000313" key="4">
    <source>
        <dbReference type="Proteomes" id="UP000288178"/>
    </source>
</evidence>
<dbReference type="AlphaFoldDB" id="A0A437K1N3"/>
<dbReference type="InterPro" id="IPR051316">
    <property type="entry name" value="Zinc-reg_GTPase_activator"/>
</dbReference>
<dbReference type="OrthoDB" id="9808822at2"/>
<dbReference type="Pfam" id="PF07683">
    <property type="entry name" value="CobW_C"/>
    <property type="match status" value="1"/>
</dbReference>
<evidence type="ECO:0000313" key="3">
    <source>
        <dbReference type="EMBL" id="RVT54242.1"/>
    </source>
</evidence>
<dbReference type="InterPro" id="IPR027417">
    <property type="entry name" value="P-loop_NTPase"/>
</dbReference>
<dbReference type="SUPFAM" id="SSF90002">
    <property type="entry name" value="Hypothetical protein YjiA, C-terminal domain"/>
    <property type="match status" value="1"/>
</dbReference>
<sequence>MVPRIPFVVIGGFLGAGKTTLLNRWLREAEGQRLAVLVNDFGAIDVDGTLLDNTAGHRTLALANGCVCCAVGDDLGGALTQVLAMTPAVDAIVVETSGVADPWRVAQYALADPALVLEAVVVLVDTAAIVAMDADRRLADSVRRPLAHADLVLLNHADRCDAITLSAAEAWAAAHAPTAPRLTTSHADLPWPAVCGAGLHVARGGWPAGPDPRHGQRFAQWATRGAGPYDPALLRQWLRQLPAGVLRLKGLLPLADGRWAELQYAGRHGSLRLRDARKDLAPALVAIGLAGELPERALEAGLAATRG</sequence>
<proteinExistence type="predicted"/>
<dbReference type="InterPro" id="IPR003495">
    <property type="entry name" value="CobW/HypB/UreG_nucleotide-bd"/>
</dbReference>
<evidence type="ECO:0000256" key="1">
    <source>
        <dbReference type="ARBA" id="ARBA00045658"/>
    </source>
</evidence>